<dbReference type="PROSITE" id="PS50048">
    <property type="entry name" value="ZN2_CY6_FUNGAL_2"/>
    <property type="match status" value="1"/>
</dbReference>
<evidence type="ECO:0000313" key="6">
    <source>
        <dbReference type="EMBL" id="CRG84516.1"/>
    </source>
</evidence>
<evidence type="ECO:0000256" key="4">
    <source>
        <dbReference type="ARBA" id="ARBA00023242"/>
    </source>
</evidence>
<accession>A0A0U1LPU2</accession>
<evidence type="ECO:0000259" key="5">
    <source>
        <dbReference type="PROSITE" id="PS50048"/>
    </source>
</evidence>
<dbReference type="InterPro" id="IPR001138">
    <property type="entry name" value="Zn2Cys6_DnaBD"/>
</dbReference>
<keyword evidence="7" id="KW-1185">Reference proteome</keyword>
<feature type="domain" description="Zn(2)-C6 fungal-type" evidence="5">
    <location>
        <begin position="43"/>
        <end position="72"/>
    </location>
</feature>
<dbReference type="PANTHER" id="PTHR47256:SF1">
    <property type="entry name" value="ZN(II)2CYS6 TRANSCRIPTION FACTOR (EUROFUNG)"/>
    <property type="match status" value="1"/>
</dbReference>
<reference evidence="6 7" key="1">
    <citation type="submission" date="2015-04" db="EMBL/GenBank/DDBJ databases">
        <authorList>
            <person name="Syromyatnikov M.Y."/>
            <person name="Popov V.N."/>
        </authorList>
    </citation>
    <scope>NUCLEOTIDE SEQUENCE [LARGE SCALE GENOMIC DNA]</scope>
    <source>
        <strain evidence="6">WF-38-12</strain>
    </source>
</reference>
<dbReference type="Pfam" id="PF00172">
    <property type="entry name" value="Zn_clus"/>
    <property type="match status" value="1"/>
</dbReference>
<sequence>MDRQPGRVQSYRTIAPRQVDLQGAQMPISSAPEESKTKRASMACLECKKRRTKCTTTTPCSECLSHGRQCIYDQSADKRRKEHAMTTKNQLQVTQENLDYYHKLLEDILESIRHSDPDQLRQLVEAVRQTPRYPRQEPHNDYATILKVVYTILGEFEDAEGSDTMSEIA</sequence>
<evidence type="ECO:0000256" key="3">
    <source>
        <dbReference type="ARBA" id="ARBA00023163"/>
    </source>
</evidence>
<dbReference type="OrthoDB" id="4356994at2759"/>
<keyword evidence="3" id="KW-0804">Transcription</keyword>
<evidence type="ECO:0000256" key="2">
    <source>
        <dbReference type="ARBA" id="ARBA00023125"/>
    </source>
</evidence>
<dbReference type="GO" id="GO:0003677">
    <property type="term" value="F:DNA binding"/>
    <property type="evidence" value="ECO:0007669"/>
    <property type="project" value="UniProtKB-KW"/>
</dbReference>
<keyword evidence="4" id="KW-0539">Nucleus</keyword>
<dbReference type="SUPFAM" id="SSF57701">
    <property type="entry name" value="Zn2/Cys6 DNA-binding domain"/>
    <property type="match status" value="1"/>
</dbReference>
<evidence type="ECO:0000256" key="1">
    <source>
        <dbReference type="ARBA" id="ARBA00023015"/>
    </source>
</evidence>
<dbReference type="EMBL" id="CVMT01000001">
    <property type="protein sequence ID" value="CRG84516.1"/>
    <property type="molecule type" value="Genomic_DNA"/>
</dbReference>
<dbReference type="InterPro" id="IPR053187">
    <property type="entry name" value="Notoamide_regulator"/>
</dbReference>
<organism evidence="6 7">
    <name type="scientific">Talaromyces islandicus</name>
    <name type="common">Penicillium islandicum</name>
    <dbReference type="NCBI Taxonomy" id="28573"/>
    <lineage>
        <taxon>Eukaryota</taxon>
        <taxon>Fungi</taxon>
        <taxon>Dikarya</taxon>
        <taxon>Ascomycota</taxon>
        <taxon>Pezizomycotina</taxon>
        <taxon>Eurotiomycetes</taxon>
        <taxon>Eurotiomycetidae</taxon>
        <taxon>Eurotiales</taxon>
        <taxon>Trichocomaceae</taxon>
        <taxon>Talaromyces</taxon>
        <taxon>Talaromyces sect. Islandici</taxon>
    </lineage>
</organism>
<dbReference type="PANTHER" id="PTHR47256">
    <property type="entry name" value="ZN(II)2CYS6 TRANSCRIPTION FACTOR (EUROFUNG)-RELATED"/>
    <property type="match status" value="1"/>
</dbReference>
<dbReference type="OMA" id="RRKEHAM"/>
<dbReference type="SMART" id="SM00066">
    <property type="entry name" value="GAL4"/>
    <property type="match status" value="1"/>
</dbReference>
<proteinExistence type="predicted"/>
<dbReference type="PROSITE" id="PS00463">
    <property type="entry name" value="ZN2_CY6_FUNGAL_1"/>
    <property type="match status" value="1"/>
</dbReference>
<keyword evidence="1" id="KW-0805">Transcription regulation</keyword>
<dbReference type="Gene3D" id="4.10.240.10">
    <property type="entry name" value="Zn(2)-C6 fungal-type DNA-binding domain"/>
    <property type="match status" value="1"/>
</dbReference>
<keyword evidence="2" id="KW-0238">DNA-binding</keyword>
<name>A0A0U1LPU2_TALIS</name>
<evidence type="ECO:0000313" key="7">
    <source>
        <dbReference type="Proteomes" id="UP000054383"/>
    </source>
</evidence>
<protein>
    <recommendedName>
        <fullName evidence="5">Zn(2)-C6 fungal-type domain-containing protein</fullName>
    </recommendedName>
</protein>
<dbReference type="GO" id="GO:0000981">
    <property type="term" value="F:DNA-binding transcription factor activity, RNA polymerase II-specific"/>
    <property type="evidence" value="ECO:0007669"/>
    <property type="project" value="InterPro"/>
</dbReference>
<dbReference type="STRING" id="28573.A0A0U1LPU2"/>
<dbReference type="InterPro" id="IPR036864">
    <property type="entry name" value="Zn2-C6_fun-type_DNA-bd_sf"/>
</dbReference>
<gene>
    <name evidence="6" type="ORF">PISL3812_01795</name>
</gene>
<dbReference type="Proteomes" id="UP000054383">
    <property type="component" value="Unassembled WGS sequence"/>
</dbReference>
<dbReference type="GO" id="GO:0008270">
    <property type="term" value="F:zinc ion binding"/>
    <property type="evidence" value="ECO:0007669"/>
    <property type="project" value="InterPro"/>
</dbReference>
<dbReference type="AlphaFoldDB" id="A0A0U1LPU2"/>